<name>D1A4Y5_THECD</name>
<feature type="transmembrane region" description="Helical" evidence="5">
    <location>
        <begin position="266"/>
        <end position="286"/>
    </location>
</feature>
<organism evidence="7 8">
    <name type="scientific">Thermomonospora curvata (strain ATCC 19995 / DSM 43183 / JCM 3096 / KCTC 9072 / NBRC 15933 / NCIMB 10081 / Henssen B9)</name>
    <dbReference type="NCBI Taxonomy" id="471852"/>
    <lineage>
        <taxon>Bacteria</taxon>
        <taxon>Bacillati</taxon>
        <taxon>Actinomycetota</taxon>
        <taxon>Actinomycetes</taxon>
        <taxon>Streptosporangiales</taxon>
        <taxon>Thermomonosporaceae</taxon>
        <taxon>Thermomonospora</taxon>
    </lineage>
</organism>
<keyword evidence="2 5" id="KW-0812">Transmembrane</keyword>
<dbReference type="AlphaFoldDB" id="D1A4Y5"/>
<evidence type="ECO:0000256" key="3">
    <source>
        <dbReference type="ARBA" id="ARBA00022989"/>
    </source>
</evidence>
<keyword evidence="8" id="KW-1185">Reference proteome</keyword>
<evidence type="ECO:0000313" key="8">
    <source>
        <dbReference type="Proteomes" id="UP000001918"/>
    </source>
</evidence>
<evidence type="ECO:0000256" key="1">
    <source>
        <dbReference type="ARBA" id="ARBA00004141"/>
    </source>
</evidence>
<comment type="subcellular location">
    <subcellularLocation>
        <location evidence="1">Membrane</location>
        <topology evidence="1">Multi-pass membrane protein</topology>
    </subcellularLocation>
</comment>
<dbReference type="Proteomes" id="UP000001918">
    <property type="component" value="Chromosome"/>
</dbReference>
<feature type="transmembrane region" description="Helical" evidence="5">
    <location>
        <begin position="175"/>
        <end position="192"/>
    </location>
</feature>
<feature type="transmembrane region" description="Helical" evidence="5">
    <location>
        <begin position="21"/>
        <end position="39"/>
    </location>
</feature>
<protein>
    <submittedName>
        <fullName evidence="7">Sulphate transporter</fullName>
    </submittedName>
</protein>
<dbReference type="RefSeq" id="WP_012852938.1">
    <property type="nucleotide sequence ID" value="NC_013510.1"/>
</dbReference>
<dbReference type="OrthoDB" id="9771198at2"/>
<evidence type="ECO:0000313" key="7">
    <source>
        <dbReference type="EMBL" id="ACY98154.1"/>
    </source>
</evidence>
<dbReference type="STRING" id="471852.Tcur_2599"/>
<feature type="transmembrane region" description="Helical" evidence="5">
    <location>
        <begin position="394"/>
        <end position="418"/>
    </location>
</feature>
<evidence type="ECO:0000256" key="5">
    <source>
        <dbReference type="SAM" id="Phobius"/>
    </source>
</evidence>
<accession>D1A4Y5</accession>
<feature type="transmembrane region" description="Helical" evidence="5">
    <location>
        <begin position="45"/>
        <end position="62"/>
    </location>
</feature>
<gene>
    <name evidence="7" type="ordered locus">Tcur_2599</name>
</gene>
<feature type="domain" description="SLC26A/SulP transporter" evidence="6">
    <location>
        <begin position="17"/>
        <end position="399"/>
    </location>
</feature>
<feature type="transmembrane region" description="Helical" evidence="5">
    <location>
        <begin position="199"/>
        <end position="219"/>
    </location>
</feature>
<feature type="transmembrane region" description="Helical" evidence="5">
    <location>
        <begin position="120"/>
        <end position="141"/>
    </location>
</feature>
<dbReference type="eggNOG" id="COG0659">
    <property type="taxonomic scope" value="Bacteria"/>
</dbReference>
<dbReference type="KEGG" id="tcu:Tcur_2599"/>
<dbReference type="HOGENOM" id="CLU_003182_11_1_11"/>
<feature type="transmembrane region" description="Helical" evidence="5">
    <location>
        <begin position="341"/>
        <end position="374"/>
    </location>
</feature>
<dbReference type="InterPro" id="IPR001902">
    <property type="entry name" value="SLC26A/SulP_fam"/>
</dbReference>
<evidence type="ECO:0000259" key="6">
    <source>
        <dbReference type="Pfam" id="PF00916"/>
    </source>
</evidence>
<dbReference type="InterPro" id="IPR011547">
    <property type="entry name" value="SLC26A/SulP_dom"/>
</dbReference>
<reference evidence="7 8" key="1">
    <citation type="journal article" date="2011" name="Stand. Genomic Sci.">
        <title>Complete genome sequence of Thermomonospora curvata type strain (B9).</title>
        <authorList>
            <person name="Chertkov O."/>
            <person name="Sikorski J."/>
            <person name="Nolan M."/>
            <person name="Lapidus A."/>
            <person name="Lucas S."/>
            <person name="Del Rio T.G."/>
            <person name="Tice H."/>
            <person name="Cheng J.F."/>
            <person name="Goodwin L."/>
            <person name="Pitluck S."/>
            <person name="Liolios K."/>
            <person name="Ivanova N."/>
            <person name="Mavromatis K."/>
            <person name="Mikhailova N."/>
            <person name="Ovchinnikova G."/>
            <person name="Pati A."/>
            <person name="Chen A."/>
            <person name="Palaniappan K."/>
            <person name="Djao O.D."/>
            <person name="Land M."/>
            <person name="Hauser L."/>
            <person name="Chang Y.J."/>
            <person name="Jeffries C.D."/>
            <person name="Brettin T."/>
            <person name="Han C."/>
            <person name="Detter J.C."/>
            <person name="Rohde M."/>
            <person name="Goker M."/>
            <person name="Woyke T."/>
            <person name="Bristow J."/>
            <person name="Eisen J.A."/>
            <person name="Markowitz V."/>
            <person name="Hugenholtz P."/>
            <person name="Klenk H.P."/>
            <person name="Kyrpides N.C."/>
        </authorList>
    </citation>
    <scope>NUCLEOTIDE SEQUENCE [LARGE SCALE GENOMIC DNA]</scope>
    <source>
        <strain evidence="8">ATCC 19995 / DSM 43183 / JCM 3096 / KCTC 9072 / NBRC 15933 / NCIMB 10081 / Henssen B9</strain>
    </source>
</reference>
<dbReference type="GO" id="GO:0055085">
    <property type="term" value="P:transmembrane transport"/>
    <property type="evidence" value="ECO:0007669"/>
    <property type="project" value="InterPro"/>
</dbReference>
<sequence>MSNCHPPTHDRPALKAADVRSGFLVFLIALPLCLGIAHASGFPPVAGVVTAIVGAVAGLFGGSPLTVKGPAAGLIVVSLGAVAELGGGDPVAGYRRALAAGAVAAALQILLALRGVARAGVAVSPSVVHGMLAAIGVIIIAKQVHVAVGVRPEGERTFDLLAEIPRSLAHANPEIVLLGATALLIMAGMPLVRARWARAVPAPLVALAATVPLGLAFHLGSPHDYHFLGRIHHLGPEHLVQIPGTLLGAVALPDFSMVLTAASLKYTVMFALIGTIESTLTVLAVGSMDPRRRAADLDRDLLAVGCGNLAAALLGGLPMISEIVRSKANVDAGAVSRWSNFFHGAFLLLFVALAPGLLQAVPLAVLAAMLVYTGARLASPRELLRVGRIGPDQLALFAITMLVTLATDLLIGVAAGLAAELLLHLRRGVPVGAFLRPRAEALRDGGTLHVRIPRAAVFPALLPLHRTVSGADGVTRVVIDVRDAAVVDHTFLRRVADLSGQWPITALTFRGLDRLRPVSAHPQATRRRRRRS</sequence>
<keyword evidence="4 5" id="KW-0472">Membrane</keyword>
<dbReference type="PANTHER" id="PTHR11814">
    <property type="entry name" value="SULFATE TRANSPORTER"/>
    <property type="match status" value="1"/>
</dbReference>
<dbReference type="GO" id="GO:0016020">
    <property type="term" value="C:membrane"/>
    <property type="evidence" value="ECO:0007669"/>
    <property type="project" value="UniProtKB-SubCell"/>
</dbReference>
<proteinExistence type="predicted"/>
<dbReference type="Pfam" id="PF00916">
    <property type="entry name" value="Sulfate_transp"/>
    <property type="match status" value="1"/>
</dbReference>
<feature type="transmembrane region" description="Helical" evidence="5">
    <location>
        <begin position="301"/>
        <end position="320"/>
    </location>
</feature>
<keyword evidence="3 5" id="KW-1133">Transmembrane helix</keyword>
<evidence type="ECO:0000256" key="2">
    <source>
        <dbReference type="ARBA" id="ARBA00022692"/>
    </source>
</evidence>
<dbReference type="EMBL" id="CP001738">
    <property type="protein sequence ID" value="ACY98154.1"/>
    <property type="molecule type" value="Genomic_DNA"/>
</dbReference>
<evidence type="ECO:0000256" key="4">
    <source>
        <dbReference type="ARBA" id="ARBA00023136"/>
    </source>
</evidence>